<protein>
    <recommendedName>
        <fullName evidence="4">Protein kinase domain-containing protein</fullName>
    </recommendedName>
</protein>
<evidence type="ECO:0000313" key="3">
    <source>
        <dbReference type="Proteomes" id="UP001497453"/>
    </source>
</evidence>
<reference evidence="3" key="1">
    <citation type="submission" date="2024-04" db="EMBL/GenBank/DDBJ databases">
        <authorList>
            <person name="Shaw F."/>
            <person name="Minotto A."/>
        </authorList>
    </citation>
    <scope>NUCLEOTIDE SEQUENCE [LARGE SCALE GENOMIC DNA]</scope>
</reference>
<evidence type="ECO:0000256" key="1">
    <source>
        <dbReference type="SAM" id="MobiDB-lite"/>
    </source>
</evidence>
<accession>A0ABP1DH71</accession>
<feature type="compositionally biased region" description="Acidic residues" evidence="1">
    <location>
        <begin position="240"/>
        <end position="264"/>
    </location>
</feature>
<dbReference type="Proteomes" id="UP001497453">
    <property type="component" value="Chromosome 4"/>
</dbReference>
<name>A0ABP1DH71_9APHY</name>
<organism evidence="2 3">
    <name type="scientific">Somion occarium</name>
    <dbReference type="NCBI Taxonomy" id="3059160"/>
    <lineage>
        <taxon>Eukaryota</taxon>
        <taxon>Fungi</taxon>
        <taxon>Dikarya</taxon>
        <taxon>Basidiomycota</taxon>
        <taxon>Agaricomycotina</taxon>
        <taxon>Agaricomycetes</taxon>
        <taxon>Polyporales</taxon>
        <taxon>Cerrenaceae</taxon>
        <taxon>Somion</taxon>
    </lineage>
</organism>
<dbReference type="EMBL" id="OZ037947">
    <property type="protein sequence ID" value="CAL1706343.1"/>
    <property type="molecule type" value="Genomic_DNA"/>
</dbReference>
<evidence type="ECO:0008006" key="4">
    <source>
        <dbReference type="Google" id="ProtNLM"/>
    </source>
</evidence>
<keyword evidence="3" id="KW-1185">Reference proteome</keyword>
<evidence type="ECO:0000313" key="2">
    <source>
        <dbReference type="EMBL" id="CAL1706343.1"/>
    </source>
</evidence>
<feature type="compositionally biased region" description="Acidic residues" evidence="1">
    <location>
        <begin position="222"/>
        <end position="232"/>
    </location>
</feature>
<proteinExistence type="predicted"/>
<sequence length="386" mass="43255">MTSWEGWTSSPKMLRVTEPMKCNQVTMVDCPRVSLNTLSCSLLSAIMDPPNAVAANAFVNVTLSGVTKDATPLILNRGVPRPNKPYLLDGAPKIAITGKRPRKRLPSKLPPPGNLKFHLALGNKIGRGRVGRVYEATIDLTKSSPELSKMVLPPLVVKVSRRHDAKKLQREAYYYEEMECLQGSVIPRYYGLYQTTIQPTTDFLPWTHDKVNRRPGRHGDYSDESGSDSDSEEASKAASNDDDDEEDNDDDQESEVYSSDEEEPAAPTVVSILILERLGDRLPLRKPLPAGIQEELETIYSDLAQLGVDHCDIRYYNMLSAPSPANSPLPSLPSPFTQRTYGWRLIDFDNACKSNMNPMVFYGYHHDVIARLVYNLPWGVIFEPWD</sequence>
<gene>
    <name evidence="2" type="ORF">GFSPODELE1_LOCUS5832</name>
</gene>
<feature type="region of interest" description="Disordered" evidence="1">
    <location>
        <begin position="205"/>
        <end position="265"/>
    </location>
</feature>
<feature type="compositionally biased region" description="Basic and acidic residues" evidence="1">
    <location>
        <begin position="207"/>
        <end position="221"/>
    </location>
</feature>